<evidence type="ECO:0000313" key="1">
    <source>
        <dbReference type="EMBL" id="GKV40384.1"/>
    </source>
</evidence>
<sequence length="63" mass="6729">MRHTQPLRIYTLCSLSLGRSSNDASVAFVALLELDSNVNTKTGLGAVSLVSSVPQRVGSLMYC</sequence>
<protein>
    <submittedName>
        <fullName evidence="1">Uncharacterized protein</fullName>
    </submittedName>
</protein>
<keyword evidence="2" id="KW-1185">Reference proteome</keyword>
<gene>
    <name evidence="1" type="ORF">SLEP1_g48038</name>
</gene>
<dbReference type="EMBL" id="BPVZ01000141">
    <property type="protein sequence ID" value="GKV40384.1"/>
    <property type="molecule type" value="Genomic_DNA"/>
</dbReference>
<dbReference type="Proteomes" id="UP001054252">
    <property type="component" value="Unassembled WGS sequence"/>
</dbReference>
<dbReference type="AlphaFoldDB" id="A0AAV5LSH6"/>
<comment type="caution">
    <text evidence="1">The sequence shown here is derived from an EMBL/GenBank/DDBJ whole genome shotgun (WGS) entry which is preliminary data.</text>
</comment>
<proteinExistence type="predicted"/>
<evidence type="ECO:0000313" key="2">
    <source>
        <dbReference type="Proteomes" id="UP001054252"/>
    </source>
</evidence>
<reference evidence="1 2" key="1">
    <citation type="journal article" date="2021" name="Commun. Biol.">
        <title>The genome of Shorea leprosula (Dipterocarpaceae) highlights the ecological relevance of drought in aseasonal tropical rainforests.</title>
        <authorList>
            <person name="Ng K.K.S."/>
            <person name="Kobayashi M.J."/>
            <person name="Fawcett J.A."/>
            <person name="Hatakeyama M."/>
            <person name="Paape T."/>
            <person name="Ng C.H."/>
            <person name="Ang C.C."/>
            <person name="Tnah L.H."/>
            <person name="Lee C.T."/>
            <person name="Nishiyama T."/>
            <person name="Sese J."/>
            <person name="O'Brien M.J."/>
            <person name="Copetti D."/>
            <person name="Mohd Noor M.I."/>
            <person name="Ong R.C."/>
            <person name="Putra M."/>
            <person name="Sireger I.Z."/>
            <person name="Indrioko S."/>
            <person name="Kosugi Y."/>
            <person name="Izuno A."/>
            <person name="Isagi Y."/>
            <person name="Lee S.L."/>
            <person name="Shimizu K.K."/>
        </authorList>
    </citation>
    <scope>NUCLEOTIDE SEQUENCE [LARGE SCALE GENOMIC DNA]</scope>
    <source>
        <strain evidence="1">214</strain>
    </source>
</reference>
<organism evidence="1 2">
    <name type="scientific">Rubroshorea leprosula</name>
    <dbReference type="NCBI Taxonomy" id="152421"/>
    <lineage>
        <taxon>Eukaryota</taxon>
        <taxon>Viridiplantae</taxon>
        <taxon>Streptophyta</taxon>
        <taxon>Embryophyta</taxon>
        <taxon>Tracheophyta</taxon>
        <taxon>Spermatophyta</taxon>
        <taxon>Magnoliopsida</taxon>
        <taxon>eudicotyledons</taxon>
        <taxon>Gunneridae</taxon>
        <taxon>Pentapetalae</taxon>
        <taxon>rosids</taxon>
        <taxon>malvids</taxon>
        <taxon>Malvales</taxon>
        <taxon>Dipterocarpaceae</taxon>
        <taxon>Rubroshorea</taxon>
    </lineage>
</organism>
<name>A0AAV5LSH6_9ROSI</name>
<accession>A0AAV5LSH6</accession>